<dbReference type="InterPro" id="IPR058245">
    <property type="entry name" value="NreC/VraR/RcsB-like_REC"/>
</dbReference>
<dbReference type="Pfam" id="PF00196">
    <property type="entry name" value="GerE"/>
    <property type="match status" value="1"/>
</dbReference>
<dbReference type="Gene3D" id="1.10.10.10">
    <property type="entry name" value="Winged helix-like DNA-binding domain superfamily/Winged helix DNA-binding domain"/>
    <property type="match status" value="1"/>
</dbReference>
<dbReference type="STRING" id="315423.SAMN04488020_104152"/>
<dbReference type="PROSITE" id="PS50110">
    <property type="entry name" value="RESPONSE_REGULATORY"/>
    <property type="match status" value="1"/>
</dbReference>
<dbReference type="GO" id="GO:0003677">
    <property type="term" value="F:DNA binding"/>
    <property type="evidence" value="ECO:0007669"/>
    <property type="project" value="UniProtKB-KW"/>
</dbReference>
<dbReference type="InterPro" id="IPR000792">
    <property type="entry name" value="Tscrpt_reg_LuxR_C"/>
</dbReference>
<evidence type="ECO:0000259" key="4">
    <source>
        <dbReference type="PROSITE" id="PS50043"/>
    </source>
</evidence>
<dbReference type="Proteomes" id="UP000193870">
    <property type="component" value="Unassembled WGS sequence"/>
</dbReference>
<dbReference type="SMART" id="SM00421">
    <property type="entry name" value="HTH_LUXR"/>
    <property type="match status" value="1"/>
</dbReference>
<dbReference type="CDD" id="cd17535">
    <property type="entry name" value="REC_NarL-like"/>
    <property type="match status" value="1"/>
</dbReference>
<dbReference type="Gene3D" id="3.40.50.2300">
    <property type="match status" value="1"/>
</dbReference>
<gene>
    <name evidence="6" type="primary">narL</name>
    <name evidence="6" type="ORF">PAM7066_01775</name>
</gene>
<dbReference type="PRINTS" id="PR00038">
    <property type="entry name" value="HTHLUXR"/>
</dbReference>
<keyword evidence="1 3" id="KW-0597">Phosphoprotein</keyword>
<dbReference type="EMBL" id="FWFV01000004">
    <property type="protein sequence ID" value="SLN41416.1"/>
    <property type="molecule type" value="Genomic_DNA"/>
</dbReference>
<dbReference type="AlphaFoldDB" id="A0A1Y5SI71"/>
<dbReference type="SMART" id="SM00448">
    <property type="entry name" value="REC"/>
    <property type="match status" value="1"/>
</dbReference>
<accession>A0A1Y5SI71</accession>
<evidence type="ECO:0000259" key="5">
    <source>
        <dbReference type="PROSITE" id="PS50110"/>
    </source>
</evidence>
<evidence type="ECO:0000256" key="2">
    <source>
        <dbReference type="ARBA" id="ARBA00023125"/>
    </source>
</evidence>
<evidence type="ECO:0000256" key="3">
    <source>
        <dbReference type="PROSITE-ProRule" id="PRU00169"/>
    </source>
</evidence>
<dbReference type="InterPro" id="IPR001789">
    <property type="entry name" value="Sig_transdc_resp-reg_receiver"/>
</dbReference>
<reference evidence="6 7" key="1">
    <citation type="submission" date="2017-03" db="EMBL/GenBank/DDBJ databases">
        <authorList>
            <person name="Afonso C.L."/>
            <person name="Miller P.J."/>
            <person name="Scott M.A."/>
            <person name="Spackman E."/>
            <person name="Goraichik I."/>
            <person name="Dimitrov K.M."/>
            <person name="Suarez D.L."/>
            <person name="Swayne D.E."/>
        </authorList>
    </citation>
    <scope>NUCLEOTIDE SEQUENCE [LARGE SCALE GENOMIC DNA]</scope>
    <source>
        <strain evidence="6 7">CECT 7066</strain>
    </source>
</reference>
<evidence type="ECO:0000313" key="7">
    <source>
        <dbReference type="Proteomes" id="UP000193870"/>
    </source>
</evidence>
<name>A0A1Y5SI71_9RHOB</name>
<dbReference type="PANTHER" id="PTHR45566:SF2">
    <property type="entry name" value="NARL SUBFAMILY"/>
    <property type="match status" value="1"/>
</dbReference>
<dbReference type="SUPFAM" id="SSF52172">
    <property type="entry name" value="CheY-like"/>
    <property type="match status" value="1"/>
</dbReference>
<protein>
    <submittedName>
        <fullName evidence="6">Nitrate/nitrite response regulator protein NarL</fullName>
    </submittedName>
</protein>
<feature type="modified residue" description="4-aspartylphosphate" evidence="3">
    <location>
        <position position="39"/>
    </location>
</feature>
<evidence type="ECO:0000313" key="6">
    <source>
        <dbReference type="EMBL" id="SLN41416.1"/>
    </source>
</evidence>
<keyword evidence="7" id="KW-1185">Reference proteome</keyword>
<dbReference type="GO" id="GO:0000160">
    <property type="term" value="P:phosphorelay signal transduction system"/>
    <property type="evidence" value="ECO:0007669"/>
    <property type="project" value="InterPro"/>
</dbReference>
<dbReference type="Pfam" id="PF00072">
    <property type="entry name" value="Response_reg"/>
    <property type="match status" value="1"/>
</dbReference>
<organism evidence="6 7">
    <name type="scientific">Palleronia marisminoris</name>
    <dbReference type="NCBI Taxonomy" id="315423"/>
    <lineage>
        <taxon>Bacteria</taxon>
        <taxon>Pseudomonadati</taxon>
        <taxon>Pseudomonadota</taxon>
        <taxon>Alphaproteobacteria</taxon>
        <taxon>Rhodobacterales</taxon>
        <taxon>Roseobacteraceae</taxon>
        <taxon>Palleronia</taxon>
    </lineage>
</organism>
<proteinExistence type="predicted"/>
<dbReference type="PANTHER" id="PTHR45566">
    <property type="entry name" value="HTH-TYPE TRANSCRIPTIONAL REGULATOR YHJB-RELATED"/>
    <property type="match status" value="1"/>
</dbReference>
<dbReference type="CDD" id="cd06170">
    <property type="entry name" value="LuxR_C_like"/>
    <property type="match status" value="1"/>
</dbReference>
<dbReference type="GO" id="GO:0006355">
    <property type="term" value="P:regulation of DNA-templated transcription"/>
    <property type="evidence" value="ECO:0007669"/>
    <property type="project" value="InterPro"/>
</dbReference>
<evidence type="ECO:0000256" key="1">
    <source>
        <dbReference type="ARBA" id="ARBA00022553"/>
    </source>
</evidence>
<feature type="domain" description="Response regulatory" evidence="5">
    <location>
        <begin position="1"/>
        <end position="104"/>
    </location>
</feature>
<dbReference type="PROSITE" id="PS50043">
    <property type="entry name" value="HTH_LUXR_2"/>
    <property type="match status" value="1"/>
</dbReference>
<dbReference type="SUPFAM" id="SSF46894">
    <property type="entry name" value="C-terminal effector domain of the bipartite response regulators"/>
    <property type="match status" value="1"/>
</dbReference>
<sequence length="189" mass="20399">MLRDYLRAEPDLDVETTSDLPSAAELVRGGPPFSVILLDYNMPGMQGLAGLQALREIAPETRIAIISGTATPEVARQARAAGASGFFPKTVTPQALVGAIRAIAQGAEYEAGAFLPDDRMATHPLAAQLSPRELEVLERICRGLPNKEIARDLDIREPTVKLHVKTLYRKIGAANRTQAAMIAKQQGLF</sequence>
<keyword evidence="2" id="KW-0238">DNA-binding</keyword>
<feature type="domain" description="HTH luxR-type" evidence="4">
    <location>
        <begin position="122"/>
        <end position="187"/>
    </location>
</feature>
<dbReference type="InterPro" id="IPR051015">
    <property type="entry name" value="EvgA-like"/>
</dbReference>
<dbReference type="InterPro" id="IPR016032">
    <property type="entry name" value="Sig_transdc_resp-reg_C-effctor"/>
</dbReference>
<dbReference type="InterPro" id="IPR011006">
    <property type="entry name" value="CheY-like_superfamily"/>
</dbReference>
<dbReference type="InterPro" id="IPR036388">
    <property type="entry name" value="WH-like_DNA-bd_sf"/>
</dbReference>